<dbReference type="Proteomes" id="UP001408789">
    <property type="component" value="Unassembled WGS sequence"/>
</dbReference>
<gene>
    <name evidence="2" type="ORF">SSX86_004899</name>
</gene>
<feature type="compositionally biased region" description="Basic and acidic residues" evidence="1">
    <location>
        <begin position="1510"/>
        <end position="1532"/>
    </location>
</feature>
<feature type="compositionally biased region" description="Basic and acidic residues" evidence="1">
    <location>
        <begin position="815"/>
        <end position="831"/>
    </location>
</feature>
<comment type="caution">
    <text evidence="2">The sequence shown here is derived from an EMBL/GenBank/DDBJ whole genome shotgun (WGS) entry which is preliminary data.</text>
</comment>
<name>A0AAP0DNU5_9ASTR</name>
<dbReference type="EMBL" id="JBCNJP010000007">
    <property type="protein sequence ID" value="KAK9076565.1"/>
    <property type="molecule type" value="Genomic_DNA"/>
</dbReference>
<feature type="compositionally biased region" description="Basic and acidic residues" evidence="1">
    <location>
        <begin position="969"/>
        <end position="984"/>
    </location>
</feature>
<feature type="region of interest" description="Disordered" evidence="1">
    <location>
        <begin position="1503"/>
        <end position="1557"/>
    </location>
</feature>
<dbReference type="SUPFAM" id="SSF54001">
    <property type="entry name" value="Cysteine proteinases"/>
    <property type="match status" value="1"/>
</dbReference>
<feature type="compositionally biased region" description="Basic and acidic residues" evidence="1">
    <location>
        <begin position="905"/>
        <end position="956"/>
    </location>
</feature>
<feature type="region of interest" description="Disordered" evidence="1">
    <location>
        <begin position="276"/>
        <end position="336"/>
    </location>
</feature>
<keyword evidence="3" id="KW-1185">Reference proteome</keyword>
<feature type="compositionally biased region" description="Basic and acidic residues" evidence="1">
    <location>
        <begin position="674"/>
        <end position="683"/>
    </location>
</feature>
<evidence type="ECO:0000313" key="2">
    <source>
        <dbReference type="EMBL" id="KAK9076565.1"/>
    </source>
</evidence>
<feature type="region of interest" description="Disordered" evidence="1">
    <location>
        <begin position="811"/>
        <end position="841"/>
    </location>
</feature>
<evidence type="ECO:0008006" key="4">
    <source>
        <dbReference type="Google" id="ProtNLM"/>
    </source>
</evidence>
<protein>
    <recommendedName>
        <fullName evidence="4">Ubiquitin-like protease family profile domain-containing protein</fullName>
    </recommendedName>
</protein>
<evidence type="ECO:0000256" key="1">
    <source>
        <dbReference type="SAM" id="MobiDB-lite"/>
    </source>
</evidence>
<feature type="compositionally biased region" description="Polar residues" evidence="1">
    <location>
        <begin position="662"/>
        <end position="673"/>
    </location>
</feature>
<organism evidence="2 3">
    <name type="scientific">Deinandra increscens subsp. villosa</name>
    <dbReference type="NCBI Taxonomy" id="3103831"/>
    <lineage>
        <taxon>Eukaryota</taxon>
        <taxon>Viridiplantae</taxon>
        <taxon>Streptophyta</taxon>
        <taxon>Embryophyta</taxon>
        <taxon>Tracheophyta</taxon>
        <taxon>Spermatophyta</taxon>
        <taxon>Magnoliopsida</taxon>
        <taxon>eudicotyledons</taxon>
        <taxon>Gunneridae</taxon>
        <taxon>Pentapetalae</taxon>
        <taxon>asterids</taxon>
        <taxon>campanulids</taxon>
        <taxon>Asterales</taxon>
        <taxon>Asteraceae</taxon>
        <taxon>Asteroideae</taxon>
        <taxon>Heliantheae alliance</taxon>
        <taxon>Madieae</taxon>
        <taxon>Madiinae</taxon>
        <taxon>Deinandra</taxon>
    </lineage>
</organism>
<feature type="region of interest" description="Disordered" evidence="1">
    <location>
        <begin position="900"/>
        <end position="984"/>
    </location>
</feature>
<dbReference type="InterPro" id="IPR038765">
    <property type="entry name" value="Papain-like_cys_pep_sf"/>
</dbReference>
<feature type="compositionally biased region" description="Basic and acidic residues" evidence="1">
    <location>
        <begin position="321"/>
        <end position="336"/>
    </location>
</feature>
<feature type="compositionally biased region" description="Basic and acidic residues" evidence="1">
    <location>
        <begin position="1543"/>
        <end position="1557"/>
    </location>
</feature>
<feature type="compositionally biased region" description="Basic and acidic residues" evidence="1">
    <location>
        <begin position="718"/>
        <end position="733"/>
    </location>
</feature>
<feature type="compositionally biased region" description="Basic and acidic residues" evidence="1">
    <location>
        <begin position="1078"/>
        <end position="1091"/>
    </location>
</feature>
<feature type="region of interest" description="Disordered" evidence="1">
    <location>
        <begin position="1021"/>
        <end position="1091"/>
    </location>
</feature>
<sequence>MNINRGHLSAFTCDINDDQPTVTCPDGQDAVTPNINREKPKIKFQRLHVNDDQATTTGPNGQVVVIPNINREKVDEVPSIVDPTKLSMDATKMSLLDKEDKVNNIKKDIAEVPPILSKLQVEKDGECYDVPVISDVKAKLDREASDKIRSSGSSNYTSRFFISQFAYTQAQLLGHLVSQDNLVQIYLRSQTISITGGFATLASASASEGGFAAVATGSGGGGFDGVLSGGAPTLAGELGVSSLGTRRSSRIALNTSFSKFTNDVDNPVKIDCDDEVQDQSTQLKRKSSQKIVTENVKKKKLQKKMPPAQVSGDEFEETSEELEKKSGDELEEATKEVEIKKETKKGRKKMITVRKSEKKMLPKKVTEEPSAEVDLGKVTKKKKRATQNITPVKKPTKDGQPRKKLGKKSGIIVKIAKEYVPYSGQMVSMRTATSHFITMISRLNEDQRKVVEKIGKINVTALEVREIFGLPMGEKEVIEREKPRDRDEVVAEFKFQFPPESADRVLLVELTNFMNSQKDAGWMFTINFMVVFATIFGNTMKNSTVNKRFLNNIRQDADIKNYNWCEYLIKCLKRERRDWNGLNSFCGPLQFLAMLMVHDDFKRRKENIGILGVKYIKDSMLESIQTSLEAKIKLDEDDIEMKKKKKKNILNASRVLKEKPSQDTVESKTSNVRSEGDIESEKKKSNKRTVSKKESPRKKKMVDLDCTQNQITPTNECESQKNKRKNSDSDEGKKKKSKKGAYSENEISTSTKEISDDITPSLVMAFDKVDNELNSKKEKVKKAQSEIKPGKLTSSLSLSARKKFLKNLSLNDGADENKNMAKDSDEGKQKEISAQYDITPRMMLEFEKSEKTKDVRNEDISDDITPSLVMAFDKVDNEVNSKKDSKVVANEPVLSFGFSMIASPDKQDDFDKDLDSKKEKVESPHTETKQGKNAEVSEKDDDFMMAKDSDEGKQKETSAQYDITPRMMLEFEKSEKTKDVRNEDISDDITPSLVMAFDKVDNEVNSKKDSKVVANEPVLSFGLSMIASPDKQDDFDKDLNSKKEKVESPHTETKQDSDEGKQKETTAKYDITPSLMLEFEKSEKPKDVRNEEISDDITPSLVMAFDKVDNELNSKKESKVIANEPAVSFGFSMISSPEKVKKIHAETKPEDEANEVDVSKVIEITPFLNVDAEKTFDAENQQRPKRKIVLSDLLRSPYVKRPVQMKVKRTIFEKEMSDFIFSACYCNRLVDKKISTTANEIVTRDSIESLCPGVEIHLNVITAWARILNYQENSKNKESPRRLFCSPVMLFPTFYDAGVKKEDRYTHFESNFESVLSAENLNSLEGIDLVFIPIVFAWHYYLMCFNLKTQRIELIDNNGDKKRKYGTIPKKMQAFVDYLISIGYKHHEKMKKAQIIRLEMPWRTLYNSIDCGVFVMRHMETYFGDSKNWNSGLPKEKDQGHDLDDLRYKYAVKILTHNMNLQSHSNVEEMKQYMKLEEDIRMLLKEVALERIQKRMKEHLDPIEKDEDLEEKKEDPNKKIEDAKKKNEDPKKKNGVPKKKNANPKEKNDDVKKKQKD</sequence>
<feature type="region of interest" description="Disordered" evidence="1">
    <location>
        <begin position="653"/>
        <end position="760"/>
    </location>
</feature>
<proteinExistence type="predicted"/>
<dbReference type="Gene3D" id="3.40.395.10">
    <property type="entry name" value="Adenoviral Proteinase, Chain A"/>
    <property type="match status" value="1"/>
</dbReference>
<feature type="compositionally biased region" description="Polar residues" evidence="1">
    <location>
        <begin position="706"/>
        <end position="717"/>
    </location>
</feature>
<accession>A0AAP0DNU5</accession>
<feature type="compositionally biased region" description="Basic residues" evidence="1">
    <location>
        <begin position="1533"/>
        <end position="1542"/>
    </location>
</feature>
<feature type="compositionally biased region" description="Basic residues" evidence="1">
    <location>
        <begin position="684"/>
        <end position="700"/>
    </location>
</feature>
<evidence type="ECO:0000313" key="3">
    <source>
        <dbReference type="Proteomes" id="UP001408789"/>
    </source>
</evidence>
<feature type="compositionally biased region" description="Basic and acidic residues" evidence="1">
    <location>
        <begin position="1030"/>
        <end position="1067"/>
    </location>
</feature>
<reference evidence="2 3" key="1">
    <citation type="submission" date="2024-04" db="EMBL/GenBank/DDBJ databases">
        <title>The reference genome of an endangered Asteraceae, Deinandra increscens subsp. villosa, native to the Central Coast of California.</title>
        <authorList>
            <person name="Guilliams M."/>
            <person name="Hasenstab-Lehman K."/>
            <person name="Meyer R."/>
            <person name="Mcevoy S."/>
        </authorList>
    </citation>
    <scope>NUCLEOTIDE SEQUENCE [LARGE SCALE GENOMIC DNA]</scope>
    <source>
        <tissue evidence="2">Leaf</tissue>
    </source>
</reference>